<evidence type="ECO:0000313" key="3">
    <source>
        <dbReference type="Proteomes" id="UP000008909"/>
    </source>
</evidence>
<feature type="compositionally biased region" description="Polar residues" evidence="1">
    <location>
        <begin position="52"/>
        <end position="67"/>
    </location>
</feature>
<dbReference type="PANTHER" id="PTHR22168:SF8">
    <property type="entry name" value="TRANSMEMBRANE PROTEIN 26"/>
    <property type="match status" value="1"/>
</dbReference>
<protein>
    <submittedName>
        <fullName evidence="2">Uncharacterized protein</fullName>
    </submittedName>
</protein>
<dbReference type="InterPro" id="IPR019169">
    <property type="entry name" value="Transmembrane_26"/>
</dbReference>
<organism evidence="2 3">
    <name type="scientific">Clonorchis sinensis</name>
    <name type="common">Chinese liver fluke</name>
    <dbReference type="NCBI Taxonomy" id="79923"/>
    <lineage>
        <taxon>Eukaryota</taxon>
        <taxon>Metazoa</taxon>
        <taxon>Spiralia</taxon>
        <taxon>Lophotrochozoa</taxon>
        <taxon>Platyhelminthes</taxon>
        <taxon>Trematoda</taxon>
        <taxon>Digenea</taxon>
        <taxon>Opisthorchiida</taxon>
        <taxon>Opisthorchiata</taxon>
        <taxon>Opisthorchiidae</taxon>
        <taxon>Clonorchis</taxon>
    </lineage>
</organism>
<feature type="region of interest" description="Disordered" evidence="1">
    <location>
        <begin position="52"/>
        <end position="75"/>
    </location>
</feature>
<sequence length="75" mass="8856">MLQDLPFLCLRLALIFYFNVESYSNIFFTCKNTLLIMLQLFRSIVIVSEAYSPSSNSLRKDSSQSYRKFSRVYHT</sequence>
<gene>
    <name evidence="2" type="ORF">CLF_105770</name>
</gene>
<dbReference type="Proteomes" id="UP000008909">
    <property type="component" value="Unassembled WGS sequence"/>
</dbReference>
<dbReference type="Pfam" id="PF09772">
    <property type="entry name" value="Tmem26"/>
    <property type="match status" value="1"/>
</dbReference>
<dbReference type="PANTHER" id="PTHR22168">
    <property type="entry name" value="TMEM26 PROTEIN"/>
    <property type="match status" value="1"/>
</dbReference>
<dbReference type="EMBL" id="DF143130">
    <property type="protein sequence ID" value="GAA51251.1"/>
    <property type="molecule type" value="Genomic_DNA"/>
</dbReference>
<evidence type="ECO:0000256" key="1">
    <source>
        <dbReference type="SAM" id="MobiDB-lite"/>
    </source>
</evidence>
<name>G7YE68_CLOSI</name>
<accession>G7YE68</accession>
<proteinExistence type="predicted"/>
<reference key="2">
    <citation type="submission" date="2011-10" db="EMBL/GenBank/DDBJ databases">
        <title>The genome and transcriptome sequence of Clonorchis sinensis provide insights into the carcinogenic liver fluke.</title>
        <authorList>
            <person name="Wang X."/>
            <person name="Huang Y."/>
            <person name="Chen W."/>
            <person name="Liu H."/>
            <person name="Guo L."/>
            <person name="Chen Y."/>
            <person name="Luo F."/>
            <person name="Zhou W."/>
            <person name="Sun J."/>
            <person name="Mao Q."/>
            <person name="Liang P."/>
            <person name="Zhou C."/>
            <person name="Tian Y."/>
            <person name="Men J."/>
            <person name="Lv X."/>
            <person name="Huang L."/>
            <person name="Zhou J."/>
            <person name="Hu Y."/>
            <person name="Li R."/>
            <person name="Zhang F."/>
            <person name="Lei H."/>
            <person name="Li X."/>
            <person name="Hu X."/>
            <person name="Liang C."/>
            <person name="Xu J."/>
            <person name="Wu Z."/>
            <person name="Yu X."/>
        </authorList>
    </citation>
    <scope>NUCLEOTIDE SEQUENCE</scope>
    <source>
        <strain>Henan</strain>
    </source>
</reference>
<dbReference type="AlphaFoldDB" id="G7YE68"/>
<reference evidence="2" key="1">
    <citation type="journal article" date="2011" name="Genome Biol.">
        <title>The draft genome of the carcinogenic human liver fluke Clonorchis sinensis.</title>
        <authorList>
            <person name="Wang X."/>
            <person name="Chen W."/>
            <person name="Huang Y."/>
            <person name="Sun J."/>
            <person name="Men J."/>
            <person name="Liu H."/>
            <person name="Luo F."/>
            <person name="Guo L."/>
            <person name="Lv X."/>
            <person name="Deng C."/>
            <person name="Zhou C."/>
            <person name="Fan Y."/>
            <person name="Li X."/>
            <person name="Huang L."/>
            <person name="Hu Y."/>
            <person name="Liang C."/>
            <person name="Hu X."/>
            <person name="Xu J."/>
            <person name="Yu X."/>
        </authorList>
    </citation>
    <scope>NUCLEOTIDE SEQUENCE [LARGE SCALE GENOMIC DNA]</scope>
    <source>
        <strain evidence="2">Henan</strain>
    </source>
</reference>
<keyword evidence="3" id="KW-1185">Reference proteome</keyword>
<evidence type="ECO:0000313" key="2">
    <source>
        <dbReference type="EMBL" id="GAA51251.1"/>
    </source>
</evidence>